<dbReference type="AlphaFoldDB" id="A0A0V1HHJ5"/>
<accession>A0A0V1HHJ5</accession>
<name>A0A0V1HHJ5_9BILA</name>
<dbReference type="EMBL" id="JYDP01000063">
    <property type="protein sequence ID" value="KRZ10147.1"/>
    <property type="molecule type" value="Genomic_DNA"/>
</dbReference>
<organism evidence="1 2">
    <name type="scientific">Trichinella zimbabwensis</name>
    <dbReference type="NCBI Taxonomy" id="268475"/>
    <lineage>
        <taxon>Eukaryota</taxon>
        <taxon>Metazoa</taxon>
        <taxon>Ecdysozoa</taxon>
        <taxon>Nematoda</taxon>
        <taxon>Enoplea</taxon>
        <taxon>Dorylaimia</taxon>
        <taxon>Trichinellida</taxon>
        <taxon>Trichinellidae</taxon>
        <taxon>Trichinella</taxon>
    </lineage>
</organism>
<evidence type="ECO:0000313" key="2">
    <source>
        <dbReference type="Proteomes" id="UP000055024"/>
    </source>
</evidence>
<dbReference type="OrthoDB" id="10285161at2759"/>
<keyword evidence="2" id="KW-1185">Reference proteome</keyword>
<reference evidence="1 2" key="1">
    <citation type="submission" date="2015-01" db="EMBL/GenBank/DDBJ databases">
        <title>Evolution of Trichinella species and genotypes.</title>
        <authorList>
            <person name="Korhonen P.K."/>
            <person name="Edoardo P."/>
            <person name="Giuseppe L.R."/>
            <person name="Gasser R.B."/>
        </authorList>
    </citation>
    <scope>NUCLEOTIDE SEQUENCE [LARGE SCALE GENOMIC DNA]</scope>
    <source>
        <strain evidence="1">ISS1029</strain>
    </source>
</reference>
<protein>
    <submittedName>
        <fullName evidence="1">Uncharacterized protein</fullName>
    </submittedName>
</protein>
<dbReference type="Proteomes" id="UP000055024">
    <property type="component" value="Unassembled WGS sequence"/>
</dbReference>
<comment type="caution">
    <text evidence="1">The sequence shown here is derived from an EMBL/GenBank/DDBJ whole genome shotgun (WGS) entry which is preliminary data.</text>
</comment>
<sequence>MVNLWQFAQRKSDKLMIISTVESRADQLPAPKRNRRCLTSCHCGCTRRHSDRPVLTRWTLLDVLRNVDKLKTTARSPRSYTDMRSAC</sequence>
<proteinExistence type="predicted"/>
<evidence type="ECO:0000313" key="1">
    <source>
        <dbReference type="EMBL" id="KRZ10147.1"/>
    </source>
</evidence>
<gene>
    <name evidence="1" type="ORF">T11_9565</name>
</gene>